<dbReference type="PANTHER" id="PTHR36566:SF1">
    <property type="entry name" value="PYRIDINIUM-3,5-BISTHIOCARBOXYLIC ACID MONONUCLEOTIDE NICKEL INSERTION PROTEIN"/>
    <property type="match status" value="1"/>
</dbReference>
<evidence type="ECO:0000256" key="2">
    <source>
        <dbReference type="SAM" id="MobiDB-lite"/>
    </source>
</evidence>
<dbReference type="EMBL" id="BJYZ01000013">
    <property type="protein sequence ID" value="GEO39034.1"/>
    <property type="molecule type" value="Genomic_DNA"/>
</dbReference>
<proteinExistence type="predicted"/>
<evidence type="ECO:0000313" key="4">
    <source>
        <dbReference type="Proteomes" id="UP000321523"/>
    </source>
</evidence>
<protein>
    <submittedName>
        <fullName evidence="3">UPF0272 protein</fullName>
    </submittedName>
</protein>
<dbReference type="Gene3D" id="3.30.70.1380">
    <property type="entry name" value="Transcriptional regulatory protein pf0864 domain like"/>
    <property type="match status" value="1"/>
</dbReference>
<dbReference type="Proteomes" id="UP000321523">
    <property type="component" value="Unassembled WGS sequence"/>
</dbReference>
<evidence type="ECO:0000313" key="3">
    <source>
        <dbReference type="EMBL" id="GEO39034.1"/>
    </source>
</evidence>
<dbReference type="InterPro" id="IPR002822">
    <property type="entry name" value="Ni_insertion"/>
</dbReference>
<comment type="caution">
    <text evidence="3">The sequence shown here is derived from an EMBL/GenBank/DDBJ whole genome shotgun (WGS) entry which is preliminary data.</text>
</comment>
<reference evidence="3 4" key="1">
    <citation type="submission" date="2019-07" db="EMBL/GenBank/DDBJ databases">
        <title>Whole genome shotgun sequence of Skermanella aerolata NBRC 106429.</title>
        <authorList>
            <person name="Hosoyama A."/>
            <person name="Uohara A."/>
            <person name="Ohji S."/>
            <person name="Ichikawa N."/>
        </authorList>
    </citation>
    <scope>NUCLEOTIDE SEQUENCE [LARGE SCALE GENOMIC DNA]</scope>
    <source>
        <strain evidence="3 4">NBRC 106429</strain>
    </source>
</reference>
<evidence type="ECO:0000256" key="1">
    <source>
        <dbReference type="ARBA" id="ARBA00022596"/>
    </source>
</evidence>
<dbReference type="PANTHER" id="PTHR36566">
    <property type="entry name" value="NICKEL INSERTION PROTEIN-RELATED"/>
    <property type="match status" value="1"/>
</dbReference>
<sequence>MSRRHIHLDVVGGIAGDMFVAALTDAVPELRRRVLDDVAAVMPPAAGTSHFMEGTSAGLTVLRFGLEGHHHHHHDAGHHHHDGSGSYRHMVDLIRAAPLAEGTADHAVAILTVLAEAEAFIHGVPMGDVHFHEIGDWDSLMDVVASGSIIAALDATWSMSDLPLGGGRVRTAHGLLPVPAPATARILDGFEWRDDGLGGERVTPTGAAILRHLAAGSTRSGGKLTGTGMGAGTRDLPGMPNILRALVFDPAASAGSPGEAQTVVVLSFDIDDMTGEEIGIAADRLRDANGVLDVALASLSGKKGRPLTEFRLLVRPEALEAVQRLCFIETSTIGLRWRAEQRSTLERRADQSTSDIRVKRVNRPGGATTGKAESDDLASIESLAGRRAAKSEAER</sequence>
<dbReference type="OrthoDB" id="9765625at2"/>
<keyword evidence="1" id="KW-0533">Nickel</keyword>
<dbReference type="RefSeq" id="WP_084721203.1">
    <property type="nucleotide sequence ID" value="NZ_BJYZ01000013.1"/>
</dbReference>
<accession>A0A512DRE2</accession>
<name>A0A512DRE2_9PROT</name>
<keyword evidence="4" id="KW-1185">Reference proteome</keyword>
<feature type="region of interest" description="Disordered" evidence="2">
    <location>
        <begin position="346"/>
        <end position="395"/>
    </location>
</feature>
<dbReference type="AlphaFoldDB" id="A0A512DRE2"/>
<organism evidence="3 4">
    <name type="scientific">Skermanella aerolata</name>
    <dbReference type="NCBI Taxonomy" id="393310"/>
    <lineage>
        <taxon>Bacteria</taxon>
        <taxon>Pseudomonadati</taxon>
        <taxon>Pseudomonadota</taxon>
        <taxon>Alphaproteobacteria</taxon>
        <taxon>Rhodospirillales</taxon>
        <taxon>Azospirillaceae</taxon>
        <taxon>Skermanella</taxon>
    </lineage>
</organism>
<dbReference type="Pfam" id="PF01969">
    <property type="entry name" value="Ni_insertion"/>
    <property type="match status" value="1"/>
</dbReference>
<gene>
    <name evidence="3" type="ORF">SAE02_31820</name>
</gene>